<dbReference type="OrthoDB" id="994845at2759"/>
<comment type="caution">
    <text evidence="1">The sequence shown here is derived from an EMBL/GenBank/DDBJ whole genome shotgun (WGS) entry which is preliminary data.</text>
</comment>
<organism evidence="1 2">
    <name type="scientific">Gossypium stocksii</name>
    <dbReference type="NCBI Taxonomy" id="47602"/>
    <lineage>
        <taxon>Eukaryota</taxon>
        <taxon>Viridiplantae</taxon>
        <taxon>Streptophyta</taxon>
        <taxon>Embryophyta</taxon>
        <taxon>Tracheophyta</taxon>
        <taxon>Spermatophyta</taxon>
        <taxon>Magnoliopsida</taxon>
        <taxon>eudicotyledons</taxon>
        <taxon>Gunneridae</taxon>
        <taxon>Pentapetalae</taxon>
        <taxon>rosids</taxon>
        <taxon>malvids</taxon>
        <taxon>Malvales</taxon>
        <taxon>Malvaceae</taxon>
        <taxon>Malvoideae</taxon>
        <taxon>Gossypium</taxon>
    </lineage>
</organism>
<proteinExistence type="predicted"/>
<gene>
    <name evidence="1" type="ORF">J1N35_000718</name>
</gene>
<accession>A0A9D3WHR2</accession>
<protein>
    <submittedName>
        <fullName evidence="1">Uncharacterized protein</fullName>
    </submittedName>
</protein>
<dbReference type="EMBL" id="JAIQCV010000001">
    <property type="protein sequence ID" value="KAH1129340.1"/>
    <property type="molecule type" value="Genomic_DNA"/>
</dbReference>
<name>A0A9D3WHR2_9ROSI</name>
<evidence type="ECO:0000313" key="2">
    <source>
        <dbReference type="Proteomes" id="UP000828251"/>
    </source>
</evidence>
<dbReference type="Proteomes" id="UP000828251">
    <property type="component" value="Unassembled WGS sequence"/>
</dbReference>
<reference evidence="1 2" key="1">
    <citation type="journal article" date="2021" name="Plant Biotechnol. J.">
        <title>Multi-omics assisted identification of the key and species-specific regulatory components of drought-tolerant mechanisms in Gossypium stocksii.</title>
        <authorList>
            <person name="Yu D."/>
            <person name="Ke L."/>
            <person name="Zhang D."/>
            <person name="Wu Y."/>
            <person name="Sun Y."/>
            <person name="Mei J."/>
            <person name="Sun J."/>
            <person name="Sun Y."/>
        </authorList>
    </citation>
    <scope>NUCLEOTIDE SEQUENCE [LARGE SCALE GENOMIC DNA]</scope>
    <source>
        <strain evidence="2">cv. E1</strain>
        <tissue evidence="1">Leaf</tissue>
    </source>
</reference>
<dbReference type="AlphaFoldDB" id="A0A9D3WHR2"/>
<evidence type="ECO:0000313" key="1">
    <source>
        <dbReference type="EMBL" id="KAH1129340.1"/>
    </source>
</evidence>
<keyword evidence="2" id="KW-1185">Reference proteome</keyword>
<sequence length="126" mass="14607">MEAQNTQFPPLVWRVYNYSRGRSGPVITGSTMIRGKVDLCTAMLGKAPNRFEGGRILANWLEKNFNKLPNDAMEELHKVDMQGKYNEDWAEKHNEHIQDWDCRMKSITSRESFFSADMTIADDYLT</sequence>